<organism evidence="1 2">
    <name type="scientific">Plantibacter flavus</name>
    <dbReference type="NCBI Taxonomy" id="150123"/>
    <lineage>
        <taxon>Bacteria</taxon>
        <taxon>Bacillati</taxon>
        <taxon>Actinomycetota</taxon>
        <taxon>Actinomycetes</taxon>
        <taxon>Micrococcales</taxon>
        <taxon>Microbacteriaceae</taxon>
        <taxon>Plantibacter</taxon>
    </lineage>
</organism>
<evidence type="ECO:0000313" key="1">
    <source>
        <dbReference type="EMBL" id="ROR81821.1"/>
    </source>
</evidence>
<gene>
    <name evidence="1" type="ORF">EDD42_1893</name>
</gene>
<keyword evidence="2" id="KW-1185">Reference proteome</keyword>
<dbReference type="AlphaFoldDB" id="A0A3N2C2S9"/>
<dbReference type="SUPFAM" id="SSF53756">
    <property type="entry name" value="UDP-Glycosyltransferase/glycogen phosphorylase"/>
    <property type="match status" value="1"/>
</dbReference>
<dbReference type="RefSeq" id="WP_234993968.1">
    <property type="nucleotide sequence ID" value="NZ_FXAP01000001.1"/>
</dbReference>
<protein>
    <submittedName>
        <fullName evidence="1">Glycosyl transferase family 4</fullName>
    </submittedName>
</protein>
<dbReference type="GO" id="GO:0016740">
    <property type="term" value="F:transferase activity"/>
    <property type="evidence" value="ECO:0007669"/>
    <property type="project" value="UniProtKB-KW"/>
</dbReference>
<dbReference type="Gene3D" id="3.40.50.2000">
    <property type="entry name" value="Glycogen Phosphorylase B"/>
    <property type="match status" value="1"/>
</dbReference>
<dbReference type="EMBL" id="RKHL01000001">
    <property type="protein sequence ID" value="ROR81821.1"/>
    <property type="molecule type" value="Genomic_DNA"/>
</dbReference>
<proteinExistence type="predicted"/>
<dbReference type="Proteomes" id="UP000266915">
    <property type="component" value="Unassembled WGS sequence"/>
</dbReference>
<keyword evidence="1" id="KW-0808">Transferase</keyword>
<accession>A0A3N2C2S9</accession>
<comment type="caution">
    <text evidence="1">The sequence shown here is derived from an EMBL/GenBank/DDBJ whole genome shotgun (WGS) entry which is preliminary data.</text>
</comment>
<sequence length="378" mass="40470">MQSTVMSHATDRPADPASRPIRVVSIPAAHPYVGRITASPAIEVLSDPPVDGAPSGVWWPPAALDPDWIHDHAADADVLHIHFGTESFPPGHVTACIEAAHEVGWSVVYTVHDLEHPQLDNQAAYDRQLDELVGGADALITLTPGAAAGIRERWGRDAVVIPHPSLLSDDVTVPLVLPSAETRVGVHLKDLRPNVDAVGAVTTLIDAAERLRRRGADVVAEVRMHHAVRDPEAREAVRRLVESSEAAMLIEHERLDDLGLAIALSRLDVCLLPYRHGTHSGWLELCWDLGVSVAVPSGVGAYLDQHPDDTVSAYDLGDGASLERAVGALLDADGTTRAGSSDRTAAVAERRARRVVDDAVSAAAHAELYRRVIAERAS</sequence>
<name>A0A3N2C2S9_9MICO</name>
<evidence type="ECO:0000313" key="2">
    <source>
        <dbReference type="Proteomes" id="UP000266915"/>
    </source>
</evidence>
<reference evidence="1 2" key="1">
    <citation type="submission" date="2018-11" db="EMBL/GenBank/DDBJ databases">
        <title>Sequencing the genomes of 1000 actinobacteria strains.</title>
        <authorList>
            <person name="Klenk H.-P."/>
        </authorList>
    </citation>
    <scope>NUCLEOTIDE SEQUENCE [LARGE SCALE GENOMIC DNA]</scope>
    <source>
        <strain evidence="1 2">DSM 14012</strain>
    </source>
</reference>